<evidence type="ECO:0000313" key="3">
    <source>
        <dbReference type="Proteomes" id="UP000887564"/>
    </source>
</evidence>
<organism evidence="3 4">
    <name type="scientific">Parascaris equorum</name>
    <name type="common">Equine roundworm</name>
    <dbReference type="NCBI Taxonomy" id="6256"/>
    <lineage>
        <taxon>Eukaryota</taxon>
        <taxon>Metazoa</taxon>
        <taxon>Ecdysozoa</taxon>
        <taxon>Nematoda</taxon>
        <taxon>Chromadorea</taxon>
        <taxon>Rhabditida</taxon>
        <taxon>Spirurina</taxon>
        <taxon>Ascaridomorpha</taxon>
        <taxon>Ascaridoidea</taxon>
        <taxon>Ascarididae</taxon>
        <taxon>Parascaris</taxon>
    </lineage>
</organism>
<dbReference type="WBParaSite" id="PEQ_0000410801-mRNA-1">
    <property type="protein sequence ID" value="PEQ_0000410801-mRNA-1"/>
    <property type="gene ID" value="PEQ_0000410801"/>
</dbReference>
<evidence type="ECO:0000313" key="4">
    <source>
        <dbReference type="WBParaSite" id="PEQ_0000410801-mRNA-1"/>
    </source>
</evidence>
<name>A0A914RC85_PAREQ</name>
<keyword evidence="3" id="KW-1185">Reference proteome</keyword>
<dbReference type="Pfam" id="PF23588">
    <property type="entry name" value="HTH_CHD1_Hrp3"/>
    <property type="match status" value="1"/>
</dbReference>
<dbReference type="Gene3D" id="1.10.10.60">
    <property type="entry name" value="Homeodomain-like"/>
    <property type="match status" value="1"/>
</dbReference>
<evidence type="ECO:0000259" key="2">
    <source>
        <dbReference type="Pfam" id="PF23588"/>
    </source>
</evidence>
<sequence length="125" mass="14312">MQSDLEPLSALIPADGDTRSLQIPGNPKQQKGWDVEWYIDDDVALLRGVYRYGLGSWEAIKMDPDYGLVDKDKNKKPQGKHLQARCEFLLKYLARHARAKELKAKKRQHSPKKVLGSPPMVRSWV</sequence>
<reference evidence="4" key="1">
    <citation type="submission" date="2022-11" db="UniProtKB">
        <authorList>
            <consortium name="WormBaseParasite"/>
        </authorList>
    </citation>
    <scope>IDENTIFICATION</scope>
</reference>
<evidence type="ECO:0000256" key="1">
    <source>
        <dbReference type="SAM" id="MobiDB-lite"/>
    </source>
</evidence>
<feature type="compositionally biased region" description="Basic residues" evidence="1">
    <location>
        <begin position="101"/>
        <end position="112"/>
    </location>
</feature>
<dbReference type="InterPro" id="IPR056302">
    <property type="entry name" value="CHD1-2/Hrp3_HTH"/>
</dbReference>
<feature type="domain" description="ATP-dependent helicase CHD1-2/hrp3 HTH" evidence="2">
    <location>
        <begin position="28"/>
        <end position="95"/>
    </location>
</feature>
<accession>A0A914RC85</accession>
<dbReference type="Proteomes" id="UP000887564">
    <property type="component" value="Unplaced"/>
</dbReference>
<protein>
    <recommendedName>
        <fullName evidence="2">ATP-dependent helicase CHD1-2/hrp3 HTH domain-containing protein</fullName>
    </recommendedName>
</protein>
<dbReference type="AlphaFoldDB" id="A0A914RC85"/>
<proteinExistence type="predicted"/>
<feature type="region of interest" description="Disordered" evidence="1">
    <location>
        <begin position="101"/>
        <end position="125"/>
    </location>
</feature>